<evidence type="ECO:0000313" key="1">
    <source>
        <dbReference type="EMBL" id="MBV4460954.1"/>
    </source>
</evidence>
<comment type="caution">
    <text evidence="1">The sequence shown here is derived from an EMBL/GenBank/DDBJ whole genome shotgun (WGS) entry which is preliminary data.</text>
</comment>
<dbReference type="Proteomes" id="UP000765224">
    <property type="component" value="Unassembled WGS sequence"/>
</dbReference>
<gene>
    <name evidence="1" type="ORF">KVG96_23620</name>
</gene>
<keyword evidence="2" id="KW-1185">Reference proteome</keyword>
<proteinExistence type="predicted"/>
<name>A0ABS6PL53_9PSED</name>
<accession>A0ABS6PL53</accession>
<evidence type="ECO:0000313" key="2">
    <source>
        <dbReference type="Proteomes" id="UP000765224"/>
    </source>
</evidence>
<dbReference type="EMBL" id="JAHSTS010000002">
    <property type="protein sequence ID" value="MBV4460954.1"/>
    <property type="molecule type" value="Genomic_DNA"/>
</dbReference>
<dbReference type="RefSeq" id="WP_217894170.1">
    <property type="nucleotide sequence ID" value="NZ_JAHSTS010000002.1"/>
</dbReference>
<sequence length="180" mass="18352">MTDKEQARSAAAEPTAADPAATAASLLESLNEQLLKQVADGVGSESLNRQIVESINLLNTQLATQTPVVSALASELLVRQASGLVAQSAASYFDGVTKLALAAQGVLLRKMTESIVNDELEIASESALGALNTHLLVGGAAAVAAATGALDGEGVDQALERINQSIARFSANLAERAANA</sequence>
<protein>
    <submittedName>
        <fullName evidence="1">Uncharacterized protein</fullName>
    </submittedName>
</protein>
<reference evidence="1 2" key="1">
    <citation type="submission" date="2021-06" db="EMBL/GenBank/DDBJ databases">
        <title>Updating the genus Pseudomonas: Description of 43 new species and partition of the Pseudomonas putida group.</title>
        <authorList>
            <person name="Girard L."/>
            <person name="Lood C."/>
            <person name="Vandamme P."/>
            <person name="Rokni-Zadeh H."/>
            <person name="Van Noort V."/>
            <person name="Hofte M."/>
            <person name="Lavigne R."/>
            <person name="De Mot R."/>
        </authorList>
    </citation>
    <scope>NUCLEOTIDE SEQUENCE [LARGE SCALE GENOMIC DNA]</scope>
    <source>
        <strain evidence="1 2">COR58</strain>
    </source>
</reference>
<organism evidence="1 2">
    <name type="scientific">Pseudomonas ekonensis</name>
    <dbReference type="NCBI Taxonomy" id="2842353"/>
    <lineage>
        <taxon>Bacteria</taxon>
        <taxon>Pseudomonadati</taxon>
        <taxon>Pseudomonadota</taxon>
        <taxon>Gammaproteobacteria</taxon>
        <taxon>Pseudomonadales</taxon>
        <taxon>Pseudomonadaceae</taxon>
        <taxon>Pseudomonas</taxon>
    </lineage>
</organism>